<accession>A0A6A3M8T9</accession>
<gene>
    <name evidence="3" type="ORF">PF010_g2955</name>
    <name evidence="2" type="ORF">PF011_g2704</name>
</gene>
<evidence type="ECO:0000313" key="4">
    <source>
        <dbReference type="Proteomes" id="UP000460718"/>
    </source>
</evidence>
<dbReference type="AlphaFoldDB" id="A0A6A3M8T9"/>
<dbReference type="EMBL" id="QXFW01000083">
    <property type="protein sequence ID" value="KAE9026125.1"/>
    <property type="molecule type" value="Genomic_DNA"/>
</dbReference>
<evidence type="ECO:0000313" key="5">
    <source>
        <dbReference type="Proteomes" id="UP000488956"/>
    </source>
</evidence>
<keyword evidence="1" id="KW-0732">Signal</keyword>
<dbReference type="Proteomes" id="UP000488956">
    <property type="component" value="Unassembled WGS sequence"/>
</dbReference>
<feature type="signal peptide" evidence="1">
    <location>
        <begin position="1"/>
        <end position="19"/>
    </location>
</feature>
<dbReference type="EMBL" id="QXFX01000087">
    <property type="protein sequence ID" value="KAE9133009.1"/>
    <property type="molecule type" value="Genomic_DNA"/>
</dbReference>
<comment type="caution">
    <text evidence="2">The sequence shown here is derived from an EMBL/GenBank/DDBJ whole genome shotgun (WGS) entry which is preliminary data.</text>
</comment>
<organism evidence="2 4">
    <name type="scientific">Phytophthora fragariae</name>
    <dbReference type="NCBI Taxonomy" id="53985"/>
    <lineage>
        <taxon>Eukaryota</taxon>
        <taxon>Sar</taxon>
        <taxon>Stramenopiles</taxon>
        <taxon>Oomycota</taxon>
        <taxon>Peronosporomycetes</taxon>
        <taxon>Peronosporales</taxon>
        <taxon>Peronosporaceae</taxon>
        <taxon>Phytophthora</taxon>
    </lineage>
</organism>
<protein>
    <submittedName>
        <fullName evidence="2">Uncharacterized protein</fullName>
    </submittedName>
</protein>
<dbReference type="Proteomes" id="UP000460718">
    <property type="component" value="Unassembled WGS sequence"/>
</dbReference>
<evidence type="ECO:0000313" key="2">
    <source>
        <dbReference type="EMBL" id="KAE9026125.1"/>
    </source>
</evidence>
<evidence type="ECO:0000256" key="1">
    <source>
        <dbReference type="SAM" id="SignalP"/>
    </source>
</evidence>
<feature type="chain" id="PRO_5036165178" evidence="1">
    <location>
        <begin position="20"/>
        <end position="157"/>
    </location>
</feature>
<name>A0A6A3M8T9_9STRA</name>
<sequence length="157" mass="17137">MARGIGCTFLLCVASIAVGDLHTILDTYTEFVCVSKIGYAFGGHENTIFDTPTKFMCVSKICYAFGGHTNSAGRKLKLPPTQKQPPVVCLSIRRSAAVPGGTLHMLCLRAVTPPSLTARSAILKSELCGAMKIRLDRERRAQEHFHQNRQATLQCSL</sequence>
<evidence type="ECO:0000313" key="3">
    <source>
        <dbReference type="EMBL" id="KAE9133009.1"/>
    </source>
</evidence>
<proteinExistence type="predicted"/>
<reference evidence="4 5" key="1">
    <citation type="submission" date="2018-09" db="EMBL/GenBank/DDBJ databases">
        <title>Genomic investigation of the strawberry pathogen Phytophthora fragariae indicates pathogenicity is determined by transcriptional variation in three key races.</title>
        <authorList>
            <person name="Adams T.M."/>
            <person name="Armitage A.D."/>
            <person name="Sobczyk M.K."/>
            <person name="Bates H.J."/>
            <person name="Dunwell J.M."/>
            <person name="Nellist C.F."/>
            <person name="Harrison R.J."/>
        </authorList>
    </citation>
    <scope>NUCLEOTIDE SEQUENCE [LARGE SCALE GENOMIC DNA]</scope>
    <source>
        <strain evidence="3 5">ONT-3</strain>
        <strain evidence="2 4">SCRP245</strain>
    </source>
</reference>